<feature type="region of interest" description="Disordered" evidence="3">
    <location>
        <begin position="361"/>
        <end position="412"/>
    </location>
</feature>
<feature type="region of interest" description="Disordered" evidence="3">
    <location>
        <begin position="251"/>
        <end position="340"/>
    </location>
</feature>
<evidence type="ECO:0000256" key="3">
    <source>
        <dbReference type="SAM" id="MobiDB-lite"/>
    </source>
</evidence>
<feature type="compositionally biased region" description="Polar residues" evidence="3">
    <location>
        <begin position="1"/>
        <end position="14"/>
    </location>
</feature>
<evidence type="ECO:0000256" key="2">
    <source>
        <dbReference type="ARBA" id="ARBA00022840"/>
    </source>
</evidence>
<dbReference type="EMBL" id="CACVBS010000101">
    <property type="protein sequence ID" value="CAA7270926.1"/>
    <property type="molecule type" value="Genomic_DNA"/>
</dbReference>
<reference evidence="5 6" key="1">
    <citation type="submission" date="2020-01" db="EMBL/GenBank/DDBJ databases">
        <authorList>
            <person name="Gupta K D."/>
        </authorList>
    </citation>
    <scope>NUCLEOTIDE SEQUENCE [LARGE SCALE GENOMIC DNA]</scope>
</reference>
<evidence type="ECO:0000256" key="1">
    <source>
        <dbReference type="ARBA" id="ARBA00022741"/>
    </source>
</evidence>
<feature type="compositionally biased region" description="Low complexity" evidence="3">
    <location>
        <begin position="295"/>
        <end position="309"/>
    </location>
</feature>
<feature type="compositionally biased region" description="Low complexity" evidence="3">
    <location>
        <begin position="454"/>
        <end position="463"/>
    </location>
</feature>
<feature type="compositionally biased region" description="Polar residues" evidence="3">
    <location>
        <begin position="442"/>
        <end position="453"/>
    </location>
</feature>
<dbReference type="AlphaFoldDB" id="A0A8S0X1E8"/>
<keyword evidence="1" id="KW-0547">Nucleotide-binding</keyword>
<dbReference type="InterPro" id="IPR036770">
    <property type="entry name" value="Ankyrin_rpt-contain_sf"/>
</dbReference>
<dbReference type="Gene3D" id="1.25.40.20">
    <property type="entry name" value="Ankyrin repeat-containing domain"/>
    <property type="match status" value="1"/>
</dbReference>
<gene>
    <name evidence="5" type="ORF">AAE3_LOCUS13428</name>
</gene>
<feature type="compositionally biased region" description="Polar residues" evidence="3">
    <location>
        <begin position="90"/>
        <end position="100"/>
    </location>
</feature>
<dbReference type="Pfam" id="PF07728">
    <property type="entry name" value="AAA_5"/>
    <property type="match status" value="1"/>
</dbReference>
<dbReference type="SUPFAM" id="SSF52540">
    <property type="entry name" value="P-loop containing nucleoside triphosphate hydrolases"/>
    <property type="match status" value="1"/>
</dbReference>
<name>A0A8S0X1E8_CYCAE</name>
<dbReference type="InterPro" id="IPR011704">
    <property type="entry name" value="ATPase_dyneun-rel_AAA"/>
</dbReference>
<feature type="region of interest" description="Disordered" evidence="3">
    <location>
        <begin position="486"/>
        <end position="551"/>
    </location>
</feature>
<dbReference type="PANTHER" id="PTHR11638:SF18">
    <property type="entry name" value="HEAT SHOCK PROTEIN 104"/>
    <property type="match status" value="1"/>
</dbReference>
<proteinExistence type="predicted"/>
<feature type="compositionally biased region" description="Polar residues" evidence="3">
    <location>
        <begin position="361"/>
        <end position="370"/>
    </location>
</feature>
<feature type="region of interest" description="Disordered" evidence="3">
    <location>
        <begin position="652"/>
        <end position="685"/>
    </location>
</feature>
<feature type="compositionally biased region" description="Basic and acidic residues" evidence="3">
    <location>
        <begin position="39"/>
        <end position="53"/>
    </location>
</feature>
<feature type="compositionally biased region" description="Polar residues" evidence="3">
    <location>
        <begin position="173"/>
        <end position="184"/>
    </location>
</feature>
<dbReference type="Gene3D" id="3.40.50.300">
    <property type="entry name" value="P-loop containing nucleotide triphosphate hydrolases"/>
    <property type="match status" value="1"/>
</dbReference>
<feature type="compositionally biased region" description="Polar residues" evidence="3">
    <location>
        <begin position="317"/>
        <end position="335"/>
    </location>
</feature>
<feature type="region of interest" description="Disordered" evidence="3">
    <location>
        <begin position="1"/>
        <end position="125"/>
    </location>
</feature>
<organism evidence="5 6">
    <name type="scientific">Cyclocybe aegerita</name>
    <name type="common">Black poplar mushroom</name>
    <name type="synonym">Agrocybe aegerita</name>
    <dbReference type="NCBI Taxonomy" id="1973307"/>
    <lineage>
        <taxon>Eukaryota</taxon>
        <taxon>Fungi</taxon>
        <taxon>Dikarya</taxon>
        <taxon>Basidiomycota</taxon>
        <taxon>Agaricomycotina</taxon>
        <taxon>Agaricomycetes</taxon>
        <taxon>Agaricomycetidae</taxon>
        <taxon>Agaricales</taxon>
        <taxon>Agaricineae</taxon>
        <taxon>Bolbitiaceae</taxon>
        <taxon>Cyclocybe</taxon>
    </lineage>
</organism>
<keyword evidence="6" id="KW-1185">Reference proteome</keyword>
<sequence length="989" mass="107739">MPRQHVSPTRTISPAIQEEAEPQDLGLDSPQEYHAAHNNTREPHPAPNDDVRSEQGGTLEEQRPEQAADEPALSDVSSSDEEDWFEHQSFGHTSIWNGENPTAVFVGTSQGAPAESSDVSLDSPDSTLPLQEEVIAAISRLSSSPVHFLTSNEPQFSNDGPVADSSRVAGDSTAGSIETESEGFSLSDFPPVPTTHHTPPISPDPEDTAFLAYLRSPEAVIGPENDTLNSLYDIYSGIAPPADIIADSMRNAHLSPPPAEPTPLSNTSTPASSLRERVFTPPPPARKRSGTITADSPTSLPSPITSLDSMSMGRASPFSQVDFNSSPDGSASHSAPAQEVEVSRKIPFGFRNSISLGRTNRSSIMTSRNGGRSVPLSPLENEIPTTDMTASEPEPLSTSPTPASESAPAPKGLKPLRLSAIFNADSNSRPTLHSRMSTTSINSFRQSGNTNRISSVSSNGSLSHHRLLSSTRSSTIPLHLHTFLSTSDTRSAPSPSSPTFLSNRASFDGPPTAPLTSWRNSMNYSRPSSRLSEPLHQLDEGDEDDTTGQYRRDPYDETICRLVSQVPHTAPVSRASSSLYHHAIATPRPTLMFAIASDNVEQVREVLESGDAGPNDTVGPLSALEFTLTNDKLSNKLEIVKTLLAYGADPTVATNKKAPAPSSQVELEDEKPQDVPPEPPVRSLMDEMDPATRYYVERADAVHTRRTSALIHRSFFRPLTRVRYELIGQDRALEQLFRVLSMHSRQLAVAPMVVMLCGPSGHGKSLLARRFGSLLDVPTHTVNMTTLKSTHDLWQSYSMSPYETPTTYTLAEFLINNEGKRCVVVLDEIEKTVDQKTLFSLLMPWELGRCAFEASSRHIDVRNVIWLGTSNIGHDLVFEHRESRKNPEDIMSREEYVELMALLRPRVSEKLGASVMSRITTVLPFVPFTLEEKRAICSEALCTLGGEAARTLSSSTVETVINTALTDYCAVEGARSLHRAISNQLIDII</sequence>
<evidence type="ECO:0000313" key="5">
    <source>
        <dbReference type="EMBL" id="CAA7270926.1"/>
    </source>
</evidence>
<feature type="domain" description="ATPase dynein-related AAA" evidence="4">
    <location>
        <begin position="754"/>
        <end position="874"/>
    </location>
</feature>
<feature type="region of interest" description="Disordered" evidence="3">
    <location>
        <begin position="152"/>
        <end position="190"/>
    </location>
</feature>
<dbReference type="GO" id="GO:0034605">
    <property type="term" value="P:cellular response to heat"/>
    <property type="evidence" value="ECO:0007669"/>
    <property type="project" value="TreeGrafter"/>
</dbReference>
<dbReference type="PANTHER" id="PTHR11638">
    <property type="entry name" value="ATP-DEPENDENT CLP PROTEASE"/>
    <property type="match status" value="1"/>
</dbReference>
<dbReference type="Proteomes" id="UP000467700">
    <property type="component" value="Unassembled WGS sequence"/>
</dbReference>
<feature type="region of interest" description="Disordered" evidence="3">
    <location>
        <begin position="442"/>
        <end position="463"/>
    </location>
</feature>
<comment type="caution">
    <text evidence="5">The sequence shown here is derived from an EMBL/GenBank/DDBJ whole genome shotgun (WGS) entry which is preliminary data.</text>
</comment>
<protein>
    <recommendedName>
        <fullName evidence="4">ATPase dynein-related AAA domain-containing protein</fullName>
    </recommendedName>
</protein>
<feature type="compositionally biased region" description="Polar residues" evidence="3">
    <location>
        <begin position="263"/>
        <end position="272"/>
    </location>
</feature>
<evidence type="ECO:0000259" key="4">
    <source>
        <dbReference type="Pfam" id="PF07728"/>
    </source>
</evidence>
<dbReference type="OrthoDB" id="47330at2759"/>
<dbReference type="GO" id="GO:0005524">
    <property type="term" value="F:ATP binding"/>
    <property type="evidence" value="ECO:0007669"/>
    <property type="project" value="UniProtKB-KW"/>
</dbReference>
<keyword evidence="2" id="KW-0067">ATP-binding</keyword>
<feature type="compositionally biased region" description="Polar residues" evidence="3">
    <location>
        <begin position="107"/>
        <end position="125"/>
    </location>
</feature>
<dbReference type="GO" id="GO:0016887">
    <property type="term" value="F:ATP hydrolysis activity"/>
    <property type="evidence" value="ECO:0007669"/>
    <property type="project" value="InterPro"/>
</dbReference>
<evidence type="ECO:0000313" key="6">
    <source>
        <dbReference type="Proteomes" id="UP000467700"/>
    </source>
</evidence>
<dbReference type="InterPro" id="IPR027417">
    <property type="entry name" value="P-loop_NTPase"/>
</dbReference>
<accession>A0A8S0X1E8</accession>
<feature type="compositionally biased region" description="Low complexity" evidence="3">
    <location>
        <begin position="389"/>
        <end position="410"/>
    </location>
</feature>
<feature type="compositionally biased region" description="Polar residues" evidence="3">
    <location>
        <begin position="486"/>
        <end position="505"/>
    </location>
</feature>
<feature type="compositionally biased region" description="Polar residues" evidence="3">
    <location>
        <begin position="514"/>
        <end position="531"/>
    </location>
</feature>
<dbReference type="GO" id="GO:0005737">
    <property type="term" value="C:cytoplasm"/>
    <property type="evidence" value="ECO:0007669"/>
    <property type="project" value="TreeGrafter"/>
</dbReference>
<dbReference type="InterPro" id="IPR050130">
    <property type="entry name" value="ClpA_ClpB"/>
</dbReference>